<feature type="transmembrane region" description="Helical" evidence="2">
    <location>
        <begin position="172"/>
        <end position="190"/>
    </location>
</feature>
<sequence length="314" mass="31851">MCTAALVCHCLLPRSSEWQLAMVSLDIAATGSCAFSALYACLSDELGDSLRKAWRGGPAGAGPGAGSGAAGPKASPSGSAAAAGGSAAGVAEVAVAAGAGAAAALGAGFRTTPPAEPAPPLVQSQPPASVAVVDRRAAARAKRRHIVNLVTGNGLINISAFWGVRVPFMAEAIYIGTSVVAAVGVSAYVLRRGLVGRQWLWFGLMLLGAAVALAGIPLDAHLCLWLGPHANHVVLLFAGCDLIMYGLAQYVQEDLAVRYDQPYYERRRAAAAAEKAAEKASAAAEQKAEKAAVQGKGQDGAASVVGGQARRRGR</sequence>
<evidence type="ECO:0000256" key="1">
    <source>
        <dbReference type="SAM" id="MobiDB-lite"/>
    </source>
</evidence>
<feature type="region of interest" description="Disordered" evidence="1">
    <location>
        <begin position="288"/>
        <end position="314"/>
    </location>
</feature>
<dbReference type="OrthoDB" id="541638at2759"/>
<keyword evidence="4" id="KW-1185">Reference proteome</keyword>
<protein>
    <submittedName>
        <fullName evidence="3">Uncharacterized protein</fullName>
    </submittedName>
</protein>
<reference evidence="3" key="1">
    <citation type="journal article" date="2020" name="bioRxiv">
        <title>Comparative genomics of Chlamydomonas.</title>
        <authorList>
            <person name="Craig R.J."/>
            <person name="Hasan A.R."/>
            <person name="Ness R.W."/>
            <person name="Keightley P.D."/>
        </authorList>
    </citation>
    <scope>NUCLEOTIDE SEQUENCE</scope>
    <source>
        <strain evidence="3">CCAP 11/173</strain>
    </source>
</reference>
<dbReference type="AlphaFoldDB" id="A0A835WQ31"/>
<name>A0A835WQ31_9CHLO</name>
<organism evidence="3 4">
    <name type="scientific">Chlamydomonas schloesseri</name>
    <dbReference type="NCBI Taxonomy" id="2026947"/>
    <lineage>
        <taxon>Eukaryota</taxon>
        <taxon>Viridiplantae</taxon>
        <taxon>Chlorophyta</taxon>
        <taxon>core chlorophytes</taxon>
        <taxon>Chlorophyceae</taxon>
        <taxon>CS clade</taxon>
        <taxon>Chlamydomonadales</taxon>
        <taxon>Chlamydomonadaceae</taxon>
        <taxon>Chlamydomonas</taxon>
    </lineage>
</organism>
<feature type="transmembrane region" description="Helical" evidence="2">
    <location>
        <begin position="230"/>
        <end position="248"/>
    </location>
</feature>
<feature type="transmembrane region" description="Helical" evidence="2">
    <location>
        <begin position="20"/>
        <end position="42"/>
    </location>
</feature>
<comment type="caution">
    <text evidence="3">The sequence shown here is derived from an EMBL/GenBank/DDBJ whole genome shotgun (WGS) entry which is preliminary data.</text>
</comment>
<proteinExistence type="predicted"/>
<evidence type="ECO:0000313" key="3">
    <source>
        <dbReference type="EMBL" id="KAG2451993.1"/>
    </source>
</evidence>
<evidence type="ECO:0000256" key="2">
    <source>
        <dbReference type="SAM" id="Phobius"/>
    </source>
</evidence>
<keyword evidence="2" id="KW-0472">Membrane</keyword>
<evidence type="ECO:0000313" key="4">
    <source>
        <dbReference type="Proteomes" id="UP000613740"/>
    </source>
</evidence>
<keyword evidence="2" id="KW-0812">Transmembrane</keyword>
<gene>
    <name evidence="3" type="ORF">HYH02_003764</name>
</gene>
<dbReference type="EMBL" id="JAEHOD010000007">
    <property type="protein sequence ID" value="KAG2451993.1"/>
    <property type="molecule type" value="Genomic_DNA"/>
</dbReference>
<dbReference type="Proteomes" id="UP000613740">
    <property type="component" value="Unassembled WGS sequence"/>
</dbReference>
<keyword evidence="2" id="KW-1133">Transmembrane helix</keyword>
<accession>A0A835WQ31</accession>
<feature type="transmembrane region" description="Helical" evidence="2">
    <location>
        <begin position="146"/>
        <end position="166"/>
    </location>
</feature>
<feature type="transmembrane region" description="Helical" evidence="2">
    <location>
        <begin position="199"/>
        <end position="218"/>
    </location>
</feature>